<keyword evidence="2 4" id="KW-0547">Nucleotide-binding</keyword>
<dbReference type="PANTHER" id="PTHR23074:SF19">
    <property type="entry name" value="KATANIN P60 ATPASE-CONTAINING SUBUNIT A1"/>
    <property type="match status" value="1"/>
</dbReference>
<dbReference type="GO" id="GO:0005524">
    <property type="term" value="F:ATP binding"/>
    <property type="evidence" value="ECO:0007669"/>
    <property type="project" value="UniProtKB-KW"/>
</dbReference>
<dbReference type="Pfam" id="PF17862">
    <property type="entry name" value="AAA_lid_3"/>
    <property type="match status" value="1"/>
</dbReference>
<dbReference type="Pfam" id="PF09336">
    <property type="entry name" value="Vps4_C"/>
    <property type="match status" value="1"/>
</dbReference>
<dbReference type="PANTHER" id="PTHR23074">
    <property type="entry name" value="AAA DOMAIN-CONTAINING"/>
    <property type="match status" value="1"/>
</dbReference>
<dbReference type="Proteomes" id="UP000711488">
    <property type="component" value="Unassembled WGS sequence"/>
</dbReference>
<evidence type="ECO:0000256" key="2">
    <source>
        <dbReference type="ARBA" id="ARBA00022741"/>
    </source>
</evidence>
<organism evidence="8">
    <name type="scientific">Hyalella azteca</name>
    <name type="common">Amphipod</name>
    <dbReference type="NCBI Taxonomy" id="294128"/>
    <lineage>
        <taxon>Eukaryota</taxon>
        <taxon>Metazoa</taxon>
        <taxon>Ecdysozoa</taxon>
        <taxon>Arthropoda</taxon>
        <taxon>Crustacea</taxon>
        <taxon>Multicrustacea</taxon>
        <taxon>Malacostraca</taxon>
        <taxon>Eumalacostraca</taxon>
        <taxon>Peracarida</taxon>
        <taxon>Amphipoda</taxon>
        <taxon>Senticaudata</taxon>
        <taxon>Talitrida</taxon>
        <taxon>Talitroidea</taxon>
        <taxon>Hyalellidae</taxon>
        <taxon>Hyalella</taxon>
    </lineage>
</organism>
<dbReference type="AlphaFoldDB" id="A0A6A0GY88"/>
<dbReference type="InterPro" id="IPR003959">
    <property type="entry name" value="ATPase_AAA_core"/>
</dbReference>
<dbReference type="InterPro" id="IPR027417">
    <property type="entry name" value="P-loop_NTPase"/>
</dbReference>
<dbReference type="OrthoDB" id="5334845at2759"/>
<comment type="similarity">
    <text evidence="1 4">Belongs to the AAA ATPase family.</text>
</comment>
<reference evidence="8" key="3">
    <citation type="submission" date="2019-06" db="EMBL/GenBank/DDBJ databases">
        <authorList>
            <person name="Poynton C."/>
            <person name="Hasenbein S."/>
            <person name="Benoit J.B."/>
            <person name="Sepulveda M.S."/>
            <person name="Poelchau M.F."/>
            <person name="Murali S.C."/>
            <person name="Chen S."/>
            <person name="Glastad K.M."/>
            <person name="Werren J.H."/>
            <person name="Vineis J.H."/>
            <person name="Bowen J.L."/>
            <person name="Friedrich M."/>
            <person name="Jones J."/>
            <person name="Robertson H.M."/>
            <person name="Feyereisen R."/>
            <person name="Mechler-Hickson A."/>
            <person name="Mathers N."/>
            <person name="Lee C.E."/>
            <person name="Colbourne J.K."/>
            <person name="Biales A."/>
            <person name="Johnston J.S."/>
            <person name="Wellborn G.A."/>
            <person name="Rosendale A.J."/>
            <person name="Cridge A.G."/>
            <person name="Munoz-Torres M.C."/>
            <person name="Bain P.A."/>
            <person name="Manny A.R."/>
            <person name="Major K.M."/>
            <person name="Lambert F.N."/>
            <person name="Vulpe C.D."/>
            <person name="Tuck P."/>
            <person name="Blalock B.J."/>
            <person name="Lin Y.-Y."/>
            <person name="Smith M.E."/>
            <person name="Ochoa-Acuna H."/>
            <person name="Chen M.-J.M."/>
            <person name="Childers C.P."/>
            <person name="Qu J."/>
            <person name="Dugan S."/>
            <person name="Lee S.L."/>
            <person name="Chao H."/>
            <person name="Dinh H."/>
            <person name="Han Y."/>
            <person name="Doddapaneni H."/>
            <person name="Worley K.C."/>
            <person name="Muzny D.M."/>
            <person name="Gibbs R.A."/>
            <person name="Richards S."/>
        </authorList>
    </citation>
    <scope>NUCLEOTIDE SEQUENCE</scope>
    <source>
        <strain evidence="8">HAZT.00-mixed</strain>
        <tissue evidence="8">Whole organism</tissue>
    </source>
</reference>
<feature type="domain" description="ATPase AAA-type core" evidence="5">
    <location>
        <begin position="2"/>
        <end position="66"/>
    </location>
</feature>
<evidence type="ECO:0000256" key="3">
    <source>
        <dbReference type="ARBA" id="ARBA00022840"/>
    </source>
</evidence>
<proteinExistence type="inferred from homology"/>
<feature type="domain" description="AAA ATPase AAA+ lid" evidence="7">
    <location>
        <begin position="112"/>
        <end position="153"/>
    </location>
</feature>
<reference evidence="8" key="2">
    <citation type="journal article" date="2018" name="Environ. Sci. Technol.">
        <title>The Toxicogenome of Hyalella azteca: A Model for Sediment Ecotoxicology and Evolutionary Toxicology.</title>
        <authorList>
            <person name="Poynton H.C."/>
            <person name="Hasenbein S."/>
            <person name="Benoit J.B."/>
            <person name="Sepulveda M.S."/>
            <person name="Poelchau M.F."/>
            <person name="Hughes D.S.T."/>
            <person name="Murali S.C."/>
            <person name="Chen S."/>
            <person name="Glastad K.M."/>
            <person name="Goodisman M.A.D."/>
            <person name="Werren J.H."/>
            <person name="Vineis J.H."/>
            <person name="Bowen J.L."/>
            <person name="Friedrich M."/>
            <person name="Jones J."/>
            <person name="Robertson H.M."/>
            <person name="Feyereisen R."/>
            <person name="Mechler-Hickson A."/>
            <person name="Mathers N."/>
            <person name="Lee C.E."/>
            <person name="Colbourne J.K."/>
            <person name="Biales A."/>
            <person name="Johnston J.S."/>
            <person name="Wellborn G.A."/>
            <person name="Rosendale A.J."/>
            <person name="Cridge A.G."/>
            <person name="Munoz-Torres M.C."/>
            <person name="Bain P.A."/>
            <person name="Manny A.R."/>
            <person name="Major K.M."/>
            <person name="Lambert F.N."/>
            <person name="Vulpe C.D."/>
            <person name="Tuck P."/>
            <person name="Blalock B.J."/>
            <person name="Lin Y.Y."/>
            <person name="Smith M.E."/>
            <person name="Ochoa-Acuna H."/>
            <person name="Chen M.M."/>
            <person name="Childers C.P."/>
            <person name="Qu J."/>
            <person name="Dugan S."/>
            <person name="Lee S.L."/>
            <person name="Chao H."/>
            <person name="Dinh H."/>
            <person name="Han Y."/>
            <person name="Doddapaneni H."/>
            <person name="Worley K.C."/>
            <person name="Muzny D.M."/>
            <person name="Gibbs R.A."/>
            <person name="Richards S."/>
        </authorList>
    </citation>
    <scope>NUCLEOTIDE SEQUENCE</scope>
    <source>
        <strain evidence="8">HAZT.00-mixed</strain>
        <tissue evidence="8">Whole organism</tissue>
    </source>
</reference>
<reference evidence="8" key="1">
    <citation type="submission" date="2014-08" db="EMBL/GenBank/DDBJ databases">
        <authorList>
            <person name="Murali S."/>
            <person name="Richards S."/>
            <person name="Bandaranaike D."/>
            <person name="Bellair M."/>
            <person name="Blankenburg K."/>
            <person name="Chao H."/>
            <person name="Dinh H."/>
            <person name="Doddapaneni H."/>
            <person name="Dugan-Rocha S."/>
            <person name="Elkadiri S."/>
            <person name="Gnanaolivu R."/>
            <person name="Hughes D."/>
            <person name="Lee S."/>
            <person name="Li M."/>
            <person name="Ming W."/>
            <person name="Munidasa M."/>
            <person name="Muniz J."/>
            <person name="Nguyen L."/>
            <person name="Osuji N."/>
            <person name="Pu L.-L."/>
            <person name="Puazo M."/>
            <person name="Skinner E."/>
            <person name="Qu C."/>
            <person name="Quiroz J."/>
            <person name="Raj R."/>
            <person name="Weissenberger G."/>
            <person name="Xin Y."/>
            <person name="Zou X."/>
            <person name="Han Y."/>
            <person name="Worley K."/>
            <person name="Muzny D."/>
            <person name="Gibbs R."/>
        </authorList>
    </citation>
    <scope>NUCLEOTIDE SEQUENCE</scope>
    <source>
        <strain evidence="8">HAZT.00-mixed</strain>
        <tissue evidence="8">Whole organism</tissue>
    </source>
</reference>
<feature type="domain" description="Spastin/Vps4 C-terminal" evidence="6">
    <location>
        <begin position="159"/>
        <end position="198"/>
    </location>
</feature>
<comment type="caution">
    <text evidence="8">The sequence shown here is derived from an EMBL/GenBank/DDBJ whole genome shotgun (WGS) entry which is preliminary data.</text>
</comment>
<name>A0A6A0GY88_HYAAZ</name>
<keyword evidence="3 4" id="KW-0067">ATP-binding</keyword>
<dbReference type="InterPro" id="IPR041569">
    <property type="entry name" value="AAA_lid_3"/>
</dbReference>
<dbReference type="SUPFAM" id="SSF52540">
    <property type="entry name" value="P-loop containing nucleoside triphosphate hydrolases"/>
    <property type="match status" value="1"/>
</dbReference>
<evidence type="ECO:0000259" key="6">
    <source>
        <dbReference type="Pfam" id="PF09336"/>
    </source>
</evidence>
<evidence type="ECO:0000259" key="7">
    <source>
        <dbReference type="Pfam" id="PF17862"/>
    </source>
</evidence>
<dbReference type="Gene3D" id="3.40.50.300">
    <property type="entry name" value="P-loop containing nucleotide triphosphate hydrolases"/>
    <property type="match status" value="1"/>
</dbReference>
<dbReference type="FunFam" id="1.10.8.60:FF:000025">
    <property type="entry name" value="Katanin p60 ATPase-containing subunit A1"/>
    <property type="match status" value="1"/>
</dbReference>
<evidence type="ECO:0000313" key="8">
    <source>
        <dbReference type="EMBL" id="KAA0192745.1"/>
    </source>
</evidence>
<dbReference type="Pfam" id="PF00004">
    <property type="entry name" value="AAA"/>
    <property type="match status" value="1"/>
</dbReference>
<dbReference type="EMBL" id="JQDR03011450">
    <property type="protein sequence ID" value="KAA0192745.1"/>
    <property type="molecule type" value="Genomic_DNA"/>
</dbReference>
<dbReference type="PROSITE" id="PS00674">
    <property type="entry name" value="AAA"/>
    <property type="match status" value="1"/>
</dbReference>
<evidence type="ECO:0000256" key="1">
    <source>
        <dbReference type="ARBA" id="ARBA00006914"/>
    </source>
</evidence>
<sequence>MCSRRGSESEHEASRRVKSELLVQMDGIQANEEEPKVVMVLAATNFPWDIDEALRRRLEKRIYIPLPTGKTNLYSSEYIGSPFLDYEYFVGAAEGREALLKINLRDVTTDEDVDLTAVAAMLDGYSGADITNVCRDASMMSMRRKIAGLRPEQIKVLPKEELDLPVTANDFREAIKKCNKSVSKQDLEKYLAWMKEFGST</sequence>
<dbReference type="GO" id="GO:0015630">
    <property type="term" value="C:microtubule cytoskeleton"/>
    <property type="evidence" value="ECO:0007669"/>
    <property type="project" value="TreeGrafter"/>
</dbReference>
<evidence type="ECO:0000256" key="4">
    <source>
        <dbReference type="RuleBase" id="RU003651"/>
    </source>
</evidence>
<evidence type="ECO:0008006" key="9">
    <source>
        <dbReference type="Google" id="ProtNLM"/>
    </source>
</evidence>
<protein>
    <recommendedName>
        <fullName evidence="9">AAA ATPase AAA+ lid domain-containing protein</fullName>
    </recommendedName>
</protein>
<gene>
    <name evidence="8" type="ORF">HAZT_HAZT008466</name>
</gene>
<dbReference type="InterPro" id="IPR050304">
    <property type="entry name" value="MT-severing_AAA_ATPase"/>
</dbReference>
<dbReference type="InterPro" id="IPR015415">
    <property type="entry name" value="Spast_Vps4_C"/>
</dbReference>
<accession>A0A6A0GY88</accession>
<dbReference type="Gene3D" id="1.10.8.60">
    <property type="match status" value="1"/>
</dbReference>
<evidence type="ECO:0000259" key="5">
    <source>
        <dbReference type="Pfam" id="PF00004"/>
    </source>
</evidence>
<dbReference type="GO" id="GO:0016887">
    <property type="term" value="F:ATP hydrolysis activity"/>
    <property type="evidence" value="ECO:0007669"/>
    <property type="project" value="InterPro"/>
</dbReference>
<dbReference type="InterPro" id="IPR003960">
    <property type="entry name" value="ATPase_AAA_CS"/>
</dbReference>
<dbReference type="GO" id="GO:0051013">
    <property type="term" value="P:microtubule severing"/>
    <property type="evidence" value="ECO:0007669"/>
    <property type="project" value="TreeGrafter"/>
</dbReference>